<reference evidence="3 5" key="2">
    <citation type="submission" date="2017-12" db="EMBL/GenBank/DDBJ databases">
        <title>Comparative Functional Genomics of Dry Heat Resistant strains isolated from the Viking Spacecraft.</title>
        <authorList>
            <person name="Seuylemezian A."/>
            <person name="Cooper K."/>
            <person name="Vaishampayan P."/>
        </authorList>
    </citation>
    <scope>NUCLEOTIDE SEQUENCE [LARGE SCALE GENOMIC DNA]</scope>
    <source>
        <strain evidence="3 5">ATCC 29669</strain>
    </source>
</reference>
<dbReference type="AlphaFoldDB" id="A0A2N5GNH2"/>
<evidence type="ECO:0000256" key="1">
    <source>
        <dbReference type="SAM" id="Phobius"/>
    </source>
</evidence>
<dbReference type="EMBL" id="PGVA01000016">
    <property type="protein sequence ID" value="PLR83751.1"/>
    <property type="molecule type" value="Genomic_DNA"/>
</dbReference>
<dbReference type="RefSeq" id="WP_101576823.1">
    <property type="nucleotide sequence ID" value="NZ_PGVA01000016.1"/>
</dbReference>
<dbReference type="EMBL" id="PGVD01000032">
    <property type="protein sequence ID" value="PLR96437.1"/>
    <property type="molecule type" value="Genomic_DNA"/>
</dbReference>
<organism evidence="2 4">
    <name type="scientific">Bacillus canaveralius</name>
    <dbReference type="NCBI Taxonomy" id="1403243"/>
    <lineage>
        <taxon>Bacteria</taxon>
        <taxon>Bacillati</taxon>
        <taxon>Bacillota</taxon>
        <taxon>Bacilli</taxon>
        <taxon>Bacillales</taxon>
        <taxon>Bacillaceae</taxon>
        <taxon>Bacillus</taxon>
    </lineage>
</organism>
<dbReference type="Proteomes" id="UP000234951">
    <property type="component" value="Unassembled WGS sequence"/>
</dbReference>
<dbReference type="OrthoDB" id="2943327at2"/>
<keyword evidence="1" id="KW-0472">Membrane</keyword>
<evidence type="ECO:0000313" key="5">
    <source>
        <dbReference type="Proteomes" id="UP000235114"/>
    </source>
</evidence>
<sequence length="62" mass="6608">MGGIRFGFFALSAVLFLGAIHYLLASQRPGSYPPKHVLRARATALAGGGLVLFAFAMLLLLF</sequence>
<evidence type="ECO:0000313" key="4">
    <source>
        <dbReference type="Proteomes" id="UP000234951"/>
    </source>
</evidence>
<feature type="transmembrane region" description="Helical" evidence="1">
    <location>
        <begin position="41"/>
        <end position="61"/>
    </location>
</feature>
<keyword evidence="1" id="KW-0812">Transmembrane</keyword>
<evidence type="ECO:0000313" key="3">
    <source>
        <dbReference type="EMBL" id="PLR96437.1"/>
    </source>
</evidence>
<reference evidence="2 4" key="1">
    <citation type="submission" date="2017-11" db="EMBL/GenBank/DDBJ databases">
        <title>Comparitive Functional Genomics of Dry Heat Resistant strains isolated from the Viking Spacecraft.</title>
        <authorList>
            <person name="Seuylemezian A."/>
            <person name="Cooper K."/>
            <person name="Vaishampayan P."/>
        </authorList>
    </citation>
    <scope>NUCLEOTIDE SEQUENCE [LARGE SCALE GENOMIC DNA]</scope>
    <source>
        <strain evidence="2 4">M4.6</strain>
    </source>
</reference>
<accession>A0A2N5GNH2</accession>
<name>A0A2N5GNH2_9BACI</name>
<comment type="caution">
    <text evidence="2">The sequence shown here is derived from an EMBL/GenBank/DDBJ whole genome shotgun (WGS) entry which is preliminary data.</text>
</comment>
<keyword evidence="1" id="KW-1133">Transmembrane helix</keyword>
<gene>
    <name evidence="2" type="ORF">CU635_08395</name>
    <name evidence="3" type="ORF">CVD25_11975</name>
</gene>
<evidence type="ECO:0000313" key="2">
    <source>
        <dbReference type="EMBL" id="PLR83751.1"/>
    </source>
</evidence>
<keyword evidence="5" id="KW-1185">Reference proteome</keyword>
<proteinExistence type="predicted"/>
<dbReference type="InterPro" id="IPR058724">
    <property type="entry name" value="YhzF"/>
</dbReference>
<dbReference type="Proteomes" id="UP000235114">
    <property type="component" value="Unassembled WGS sequence"/>
</dbReference>
<dbReference type="Pfam" id="PF26302">
    <property type="entry name" value="YhzF"/>
    <property type="match status" value="1"/>
</dbReference>
<protein>
    <submittedName>
        <fullName evidence="2">Uncharacterized protein</fullName>
    </submittedName>
</protein>